<comment type="caution">
    <text evidence="1">The sequence shown here is derived from an EMBL/GenBank/DDBJ whole genome shotgun (WGS) entry which is preliminary data.</text>
</comment>
<proteinExistence type="predicted"/>
<name>A0A8H3LX31_9GLOM</name>
<dbReference type="OrthoDB" id="2323037at2759"/>
<organism evidence="1 2">
    <name type="scientific">Rhizophagus clarus</name>
    <dbReference type="NCBI Taxonomy" id="94130"/>
    <lineage>
        <taxon>Eukaryota</taxon>
        <taxon>Fungi</taxon>
        <taxon>Fungi incertae sedis</taxon>
        <taxon>Mucoromycota</taxon>
        <taxon>Glomeromycotina</taxon>
        <taxon>Glomeromycetes</taxon>
        <taxon>Glomerales</taxon>
        <taxon>Glomeraceae</taxon>
        <taxon>Rhizophagus</taxon>
    </lineage>
</organism>
<evidence type="ECO:0000313" key="1">
    <source>
        <dbReference type="EMBL" id="GES94622.1"/>
    </source>
</evidence>
<dbReference type="Proteomes" id="UP000615446">
    <property type="component" value="Unassembled WGS sequence"/>
</dbReference>
<accession>A0A8H3LX31</accession>
<sequence>MTITANILTTDDNRFYRCTVNSVRGVPVIIEISVRIFLQLEKEEIYAFKNYYTVKKYWENLIMKLSFYTHIQKHVTKERQVKGEIYNQHIIGLEKVLDHEIRVTTIEYHEQSPLIQKIIPKKSSPELGNVAVMCSENVDRRGYQEIDATLDKARKLDINTVKKEVKKANNTGVIIVMPKRFKDISEDCAIVAEIDFVNFIIIYVKLVTKIN</sequence>
<dbReference type="EMBL" id="BLAL01000236">
    <property type="protein sequence ID" value="GES94622.1"/>
    <property type="molecule type" value="Genomic_DNA"/>
</dbReference>
<protein>
    <submittedName>
        <fullName evidence="1">Uncharacterized protein</fullName>
    </submittedName>
</protein>
<dbReference type="AlphaFoldDB" id="A0A8H3LX31"/>
<evidence type="ECO:0000313" key="2">
    <source>
        <dbReference type="Proteomes" id="UP000615446"/>
    </source>
</evidence>
<reference evidence="1" key="1">
    <citation type="submission" date="2019-10" db="EMBL/GenBank/DDBJ databases">
        <title>Conservation and host-specific expression of non-tandemly repeated heterogenous ribosome RNA gene in arbuscular mycorrhizal fungi.</title>
        <authorList>
            <person name="Maeda T."/>
            <person name="Kobayashi Y."/>
            <person name="Nakagawa T."/>
            <person name="Ezawa T."/>
            <person name="Yamaguchi K."/>
            <person name="Bino T."/>
            <person name="Nishimoto Y."/>
            <person name="Shigenobu S."/>
            <person name="Kawaguchi M."/>
        </authorList>
    </citation>
    <scope>NUCLEOTIDE SEQUENCE</scope>
    <source>
        <strain evidence="1">HR1</strain>
    </source>
</reference>
<gene>
    <name evidence="1" type="ORF">RCL2_002134800</name>
</gene>